<accession>A0A0F9S6T9</accession>
<proteinExistence type="predicted"/>
<evidence type="ECO:0000256" key="1">
    <source>
        <dbReference type="SAM" id="Phobius"/>
    </source>
</evidence>
<keyword evidence="1" id="KW-0472">Membrane</keyword>
<protein>
    <recommendedName>
        <fullName evidence="3">Transmembrane protein</fullName>
    </recommendedName>
</protein>
<evidence type="ECO:0008006" key="3">
    <source>
        <dbReference type="Google" id="ProtNLM"/>
    </source>
</evidence>
<dbReference type="EMBL" id="LAZR01000780">
    <property type="protein sequence ID" value="KKN57992.1"/>
    <property type="molecule type" value="Genomic_DNA"/>
</dbReference>
<keyword evidence="1" id="KW-0812">Transmembrane</keyword>
<keyword evidence="1" id="KW-1133">Transmembrane helix</keyword>
<gene>
    <name evidence="2" type="ORF">LCGC14_0556500</name>
</gene>
<sequence>MKNLSVEKAIGIFFIFLIVFGLIFTKFLGASYIVSGTELLEKDGFCKVSYGEDWDYEEDLNYCFKRDEQKEFTQIEFREVCPKNEFISTKFYSDCFHQGDSRSG</sequence>
<organism evidence="2">
    <name type="scientific">marine sediment metagenome</name>
    <dbReference type="NCBI Taxonomy" id="412755"/>
    <lineage>
        <taxon>unclassified sequences</taxon>
        <taxon>metagenomes</taxon>
        <taxon>ecological metagenomes</taxon>
    </lineage>
</organism>
<feature type="transmembrane region" description="Helical" evidence="1">
    <location>
        <begin position="12"/>
        <end position="34"/>
    </location>
</feature>
<reference evidence="2" key="1">
    <citation type="journal article" date="2015" name="Nature">
        <title>Complex archaea that bridge the gap between prokaryotes and eukaryotes.</title>
        <authorList>
            <person name="Spang A."/>
            <person name="Saw J.H."/>
            <person name="Jorgensen S.L."/>
            <person name="Zaremba-Niedzwiedzka K."/>
            <person name="Martijn J."/>
            <person name="Lind A.E."/>
            <person name="van Eijk R."/>
            <person name="Schleper C."/>
            <person name="Guy L."/>
            <person name="Ettema T.J."/>
        </authorList>
    </citation>
    <scope>NUCLEOTIDE SEQUENCE</scope>
</reference>
<evidence type="ECO:0000313" key="2">
    <source>
        <dbReference type="EMBL" id="KKN57992.1"/>
    </source>
</evidence>
<name>A0A0F9S6T9_9ZZZZ</name>
<dbReference type="AlphaFoldDB" id="A0A0F9S6T9"/>
<comment type="caution">
    <text evidence="2">The sequence shown here is derived from an EMBL/GenBank/DDBJ whole genome shotgun (WGS) entry which is preliminary data.</text>
</comment>